<dbReference type="AlphaFoldDB" id="A0A0W8FGA3"/>
<reference evidence="1" key="1">
    <citation type="journal article" date="2015" name="Proc. Natl. Acad. Sci. U.S.A.">
        <title>Networks of energetic and metabolic interactions define dynamics in microbial communities.</title>
        <authorList>
            <person name="Embree M."/>
            <person name="Liu J.K."/>
            <person name="Al-Bassam M.M."/>
            <person name="Zengler K."/>
        </authorList>
    </citation>
    <scope>NUCLEOTIDE SEQUENCE</scope>
</reference>
<protein>
    <submittedName>
        <fullName evidence="1">Uncharacterized protein</fullName>
    </submittedName>
</protein>
<accession>A0A0W8FGA3</accession>
<gene>
    <name evidence="1" type="ORF">ASZ90_010334</name>
</gene>
<organism evidence="1">
    <name type="scientific">hydrocarbon metagenome</name>
    <dbReference type="NCBI Taxonomy" id="938273"/>
    <lineage>
        <taxon>unclassified sequences</taxon>
        <taxon>metagenomes</taxon>
        <taxon>ecological metagenomes</taxon>
    </lineage>
</organism>
<comment type="caution">
    <text evidence="1">The sequence shown here is derived from an EMBL/GenBank/DDBJ whole genome shotgun (WGS) entry which is preliminary data.</text>
</comment>
<evidence type="ECO:0000313" key="1">
    <source>
        <dbReference type="EMBL" id="KUG19941.1"/>
    </source>
</evidence>
<proteinExistence type="predicted"/>
<dbReference type="EMBL" id="LNQE01001243">
    <property type="protein sequence ID" value="KUG19941.1"/>
    <property type="molecule type" value="Genomic_DNA"/>
</dbReference>
<sequence length="52" mass="5858">MRCESERCIARERSGQERFREAGSGGLQSGGFILIRIGHHVRAKDGLEKPQF</sequence>
<name>A0A0W8FGA3_9ZZZZ</name>